<dbReference type="CDD" id="cd09917">
    <property type="entry name" value="F-box_SF"/>
    <property type="match status" value="1"/>
</dbReference>
<evidence type="ECO:0008006" key="3">
    <source>
        <dbReference type="Google" id="ProtNLM"/>
    </source>
</evidence>
<dbReference type="AlphaFoldDB" id="A0A9P0QS45"/>
<dbReference type="Proteomes" id="UP000837801">
    <property type="component" value="Unassembled WGS sequence"/>
</dbReference>
<name>A0A9P0QS45_9ASCO</name>
<sequence length="662" mass="77754">MPISMSVSLPYSIQDQILGNLHQIDKVQLSYTCRAWFNICIENLYSSIYITERKFPIVEAYEYYEDDKRGNLHNWTIVKSDLRQNSPIKLLERTLAESNEAIGKKIRNIVCDDITFILFKLNSWNRRFQLSHRIHSIFFANVPLNHLMTIYDDLDKFYTHSVGLNLTSVQLFNFNDLRKFTQMTRLRNISFYISDLSSLDVKPLTRIEKQNIIQCLRRLKSIEIVSTHNLSLNFLENIEAELRSELNLGELLLPNVNTISLNHTHGQTIVNDRYNFSSRYDLSKEKKLDFSILKRLFNLKNIKSMKKLKIGCNHILQLRDSRRDLDDVLEDQLSEISDNENCNCLKTFLVEMDLPNVETFNIIKDGHTILINPFSLYYFRNQLISLLKRSGQFSKLKRLSIDTQCTIYPFYEFQNDTKFHTIVTKFHLQSKELLNAIRIKKQIEKVDFPDYYQSMYIWEIAVKMIESESIINCRCVNCIAVNQNIVNFLKTNKKIQFYLNPTSLKTFNQYYFDLIEVILRILKNEGSDLRGRNNCNGSTARPDDSVSKISPVAQQQIYIENQDEIMSLVNNESAPWRNKEISLHSIFQHESYKELVNYNFVRDLSRVLTSDEYNARGSYNPYEITCECTGGELKEMIEYIQHQVNRKEHGIPITTNSLNNTL</sequence>
<dbReference type="InterPro" id="IPR036047">
    <property type="entry name" value="F-box-like_dom_sf"/>
</dbReference>
<reference evidence="1" key="1">
    <citation type="submission" date="2022-03" db="EMBL/GenBank/DDBJ databases">
        <authorList>
            <person name="Legras J.-L."/>
            <person name="Devillers H."/>
            <person name="Grondin C."/>
        </authorList>
    </citation>
    <scope>NUCLEOTIDE SEQUENCE</scope>
    <source>
        <strain evidence="1">CLIB 1423</strain>
    </source>
</reference>
<dbReference type="OrthoDB" id="4006288at2759"/>
<keyword evidence="2" id="KW-1185">Reference proteome</keyword>
<comment type="caution">
    <text evidence="1">The sequence shown here is derived from an EMBL/GenBank/DDBJ whole genome shotgun (WGS) entry which is preliminary data.</text>
</comment>
<dbReference type="SUPFAM" id="SSF81383">
    <property type="entry name" value="F-box domain"/>
    <property type="match status" value="1"/>
</dbReference>
<evidence type="ECO:0000313" key="1">
    <source>
        <dbReference type="EMBL" id="CAH2354487.1"/>
    </source>
</evidence>
<gene>
    <name evidence="1" type="ORF">CLIB1423_17S00276</name>
</gene>
<accession>A0A9P0QS45</accession>
<protein>
    <recommendedName>
        <fullName evidence="3">F-box domain-containing protein</fullName>
    </recommendedName>
</protein>
<proteinExistence type="predicted"/>
<dbReference type="EMBL" id="CAKXYY010000017">
    <property type="protein sequence ID" value="CAH2354487.1"/>
    <property type="molecule type" value="Genomic_DNA"/>
</dbReference>
<organism evidence="1 2">
    <name type="scientific">[Candida] railenensis</name>
    <dbReference type="NCBI Taxonomy" id="45579"/>
    <lineage>
        <taxon>Eukaryota</taxon>
        <taxon>Fungi</taxon>
        <taxon>Dikarya</taxon>
        <taxon>Ascomycota</taxon>
        <taxon>Saccharomycotina</taxon>
        <taxon>Pichiomycetes</taxon>
        <taxon>Debaryomycetaceae</taxon>
        <taxon>Kurtzmaniella</taxon>
    </lineage>
</organism>
<evidence type="ECO:0000313" key="2">
    <source>
        <dbReference type="Proteomes" id="UP000837801"/>
    </source>
</evidence>